<dbReference type="PhylomeDB" id="B4GV13"/>
<dbReference type="EMBL" id="CH479192">
    <property type="protein sequence ID" value="EDW26550.1"/>
    <property type="molecule type" value="Genomic_DNA"/>
</dbReference>
<accession>B4GV13</accession>
<dbReference type="STRING" id="7234.B4GV13"/>
<sequence>MYINQELNQLLKGSDGALVWTRKELAKSREHVVHLDAELHKGRELINQQQKRLDVLDIQHAGVEKDQTIGDLRLKVQNLLQLINLHQEQEQNSLRLRKRNNELETMISELQEKLKLTEIQLDANDQREEQLHSDLEIVKMELFRSEQLVVKLREHSNRDRKTISARADEINELNQTINQLYLETGEKDTQINQVTNQLCLKEEHLGRVFEKLNRQEKKLRRLEELTNVSSSDNARLLQLRDRQHEKNIQMDWEISQLRDTIKELRDYIFNNTQPAAEVLGFQVGGYSMHPEYLNLQPQAETQGILESTVTYLEPLNGQRHQ</sequence>
<reference evidence="2 3" key="1">
    <citation type="journal article" date="2007" name="Nature">
        <title>Evolution of genes and genomes on the Drosophila phylogeny.</title>
        <authorList>
            <consortium name="Drosophila 12 Genomes Consortium"/>
            <person name="Clark A.G."/>
            <person name="Eisen M.B."/>
            <person name="Smith D.R."/>
            <person name="Bergman C.M."/>
            <person name="Oliver B."/>
            <person name="Markow T.A."/>
            <person name="Kaufman T.C."/>
            <person name="Kellis M."/>
            <person name="Gelbart W."/>
            <person name="Iyer V.N."/>
            <person name="Pollard D.A."/>
            <person name="Sackton T.B."/>
            <person name="Larracuente A.M."/>
            <person name="Singh N.D."/>
            <person name="Abad J.P."/>
            <person name="Abt D.N."/>
            <person name="Adryan B."/>
            <person name="Aguade M."/>
            <person name="Akashi H."/>
            <person name="Anderson W.W."/>
            <person name="Aquadro C.F."/>
            <person name="Ardell D.H."/>
            <person name="Arguello R."/>
            <person name="Artieri C.G."/>
            <person name="Barbash D.A."/>
            <person name="Barker D."/>
            <person name="Barsanti P."/>
            <person name="Batterham P."/>
            <person name="Batzoglou S."/>
            <person name="Begun D."/>
            <person name="Bhutkar A."/>
            <person name="Blanco E."/>
            <person name="Bosak S.A."/>
            <person name="Bradley R.K."/>
            <person name="Brand A.D."/>
            <person name="Brent M.R."/>
            <person name="Brooks A.N."/>
            <person name="Brown R.H."/>
            <person name="Butlin R.K."/>
            <person name="Caggese C."/>
            <person name="Calvi B.R."/>
            <person name="Bernardo de Carvalho A."/>
            <person name="Caspi A."/>
            <person name="Castrezana S."/>
            <person name="Celniker S.E."/>
            <person name="Chang J.L."/>
            <person name="Chapple C."/>
            <person name="Chatterji S."/>
            <person name="Chinwalla A."/>
            <person name="Civetta A."/>
            <person name="Clifton S.W."/>
            <person name="Comeron J.M."/>
            <person name="Costello J.C."/>
            <person name="Coyne J.A."/>
            <person name="Daub J."/>
            <person name="David R.G."/>
            <person name="Delcher A.L."/>
            <person name="Delehaunty K."/>
            <person name="Do C.B."/>
            <person name="Ebling H."/>
            <person name="Edwards K."/>
            <person name="Eickbush T."/>
            <person name="Evans J.D."/>
            <person name="Filipski A."/>
            <person name="Findeiss S."/>
            <person name="Freyhult E."/>
            <person name="Fulton L."/>
            <person name="Fulton R."/>
            <person name="Garcia A.C."/>
            <person name="Gardiner A."/>
            <person name="Garfield D.A."/>
            <person name="Garvin B.E."/>
            <person name="Gibson G."/>
            <person name="Gilbert D."/>
            <person name="Gnerre S."/>
            <person name="Godfrey J."/>
            <person name="Good R."/>
            <person name="Gotea V."/>
            <person name="Gravely B."/>
            <person name="Greenberg A.J."/>
            <person name="Griffiths-Jones S."/>
            <person name="Gross S."/>
            <person name="Guigo R."/>
            <person name="Gustafson E.A."/>
            <person name="Haerty W."/>
            <person name="Hahn M.W."/>
            <person name="Halligan D.L."/>
            <person name="Halpern A.L."/>
            <person name="Halter G.M."/>
            <person name="Han M.V."/>
            <person name="Heger A."/>
            <person name="Hillier L."/>
            <person name="Hinrichs A.S."/>
            <person name="Holmes I."/>
            <person name="Hoskins R.A."/>
            <person name="Hubisz M.J."/>
            <person name="Hultmark D."/>
            <person name="Huntley M.A."/>
            <person name="Jaffe D.B."/>
            <person name="Jagadeeshan S."/>
            <person name="Jeck W.R."/>
            <person name="Johnson J."/>
            <person name="Jones C.D."/>
            <person name="Jordan W.C."/>
            <person name="Karpen G.H."/>
            <person name="Kataoka E."/>
            <person name="Keightley P.D."/>
            <person name="Kheradpour P."/>
            <person name="Kirkness E.F."/>
            <person name="Koerich L.B."/>
            <person name="Kristiansen K."/>
            <person name="Kudrna D."/>
            <person name="Kulathinal R.J."/>
            <person name="Kumar S."/>
            <person name="Kwok R."/>
            <person name="Lander E."/>
            <person name="Langley C.H."/>
            <person name="Lapoint R."/>
            <person name="Lazzaro B.P."/>
            <person name="Lee S.J."/>
            <person name="Levesque L."/>
            <person name="Li R."/>
            <person name="Lin C.F."/>
            <person name="Lin M.F."/>
            <person name="Lindblad-Toh K."/>
            <person name="Llopart A."/>
            <person name="Long M."/>
            <person name="Low L."/>
            <person name="Lozovsky E."/>
            <person name="Lu J."/>
            <person name="Luo M."/>
            <person name="Machado C.A."/>
            <person name="Makalowski W."/>
            <person name="Marzo M."/>
            <person name="Matsuda M."/>
            <person name="Matzkin L."/>
            <person name="McAllister B."/>
            <person name="McBride C.S."/>
            <person name="McKernan B."/>
            <person name="McKernan K."/>
            <person name="Mendez-Lago M."/>
            <person name="Minx P."/>
            <person name="Mollenhauer M.U."/>
            <person name="Montooth K."/>
            <person name="Mount S.M."/>
            <person name="Mu X."/>
            <person name="Myers E."/>
            <person name="Negre B."/>
            <person name="Newfeld S."/>
            <person name="Nielsen R."/>
            <person name="Noor M.A."/>
            <person name="O'Grady P."/>
            <person name="Pachter L."/>
            <person name="Papaceit M."/>
            <person name="Parisi M.J."/>
            <person name="Parisi M."/>
            <person name="Parts L."/>
            <person name="Pedersen J.S."/>
            <person name="Pesole G."/>
            <person name="Phillippy A.M."/>
            <person name="Ponting C.P."/>
            <person name="Pop M."/>
            <person name="Porcelli D."/>
            <person name="Powell J.R."/>
            <person name="Prohaska S."/>
            <person name="Pruitt K."/>
            <person name="Puig M."/>
            <person name="Quesneville H."/>
            <person name="Ram K.R."/>
            <person name="Rand D."/>
            <person name="Rasmussen M.D."/>
            <person name="Reed L.K."/>
            <person name="Reenan R."/>
            <person name="Reily A."/>
            <person name="Remington K.A."/>
            <person name="Rieger T.T."/>
            <person name="Ritchie M.G."/>
            <person name="Robin C."/>
            <person name="Rogers Y.H."/>
            <person name="Rohde C."/>
            <person name="Rozas J."/>
            <person name="Rubenfield M.J."/>
            <person name="Ruiz A."/>
            <person name="Russo S."/>
            <person name="Salzberg S.L."/>
            <person name="Sanchez-Gracia A."/>
            <person name="Saranga D.J."/>
            <person name="Sato H."/>
            <person name="Schaeffer S.W."/>
            <person name="Schatz M.C."/>
            <person name="Schlenke T."/>
            <person name="Schwartz R."/>
            <person name="Segarra C."/>
            <person name="Singh R.S."/>
            <person name="Sirot L."/>
            <person name="Sirota M."/>
            <person name="Sisneros N.B."/>
            <person name="Smith C.D."/>
            <person name="Smith T.F."/>
            <person name="Spieth J."/>
            <person name="Stage D.E."/>
            <person name="Stark A."/>
            <person name="Stephan W."/>
            <person name="Strausberg R.L."/>
            <person name="Strempel S."/>
            <person name="Sturgill D."/>
            <person name="Sutton G."/>
            <person name="Sutton G.G."/>
            <person name="Tao W."/>
            <person name="Teichmann S."/>
            <person name="Tobari Y.N."/>
            <person name="Tomimura Y."/>
            <person name="Tsolas J.M."/>
            <person name="Valente V.L."/>
            <person name="Venter E."/>
            <person name="Venter J.C."/>
            <person name="Vicario S."/>
            <person name="Vieira F.G."/>
            <person name="Vilella A.J."/>
            <person name="Villasante A."/>
            <person name="Walenz B."/>
            <person name="Wang J."/>
            <person name="Wasserman M."/>
            <person name="Watts T."/>
            <person name="Wilson D."/>
            <person name="Wilson R.K."/>
            <person name="Wing R.A."/>
            <person name="Wolfner M.F."/>
            <person name="Wong A."/>
            <person name="Wong G.K."/>
            <person name="Wu C.I."/>
            <person name="Wu G."/>
            <person name="Yamamoto D."/>
            <person name="Yang H.P."/>
            <person name="Yang S.P."/>
            <person name="Yorke J.A."/>
            <person name="Yoshida K."/>
            <person name="Zdobnov E."/>
            <person name="Zhang P."/>
            <person name="Zhang Y."/>
            <person name="Zimin A.V."/>
            <person name="Baldwin J."/>
            <person name="Abdouelleil A."/>
            <person name="Abdulkadir J."/>
            <person name="Abebe A."/>
            <person name="Abera B."/>
            <person name="Abreu J."/>
            <person name="Acer S.C."/>
            <person name="Aftuck L."/>
            <person name="Alexander A."/>
            <person name="An P."/>
            <person name="Anderson E."/>
            <person name="Anderson S."/>
            <person name="Arachi H."/>
            <person name="Azer M."/>
            <person name="Bachantsang P."/>
            <person name="Barry A."/>
            <person name="Bayul T."/>
            <person name="Berlin A."/>
            <person name="Bessette D."/>
            <person name="Bloom T."/>
            <person name="Blye J."/>
            <person name="Boguslavskiy L."/>
            <person name="Bonnet C."/>
            <person name="Boukhgalter B."/>
            <person name="Bourzgui I."/>
            <person name="Brown A."/>
            <person name="Cahill P."/>
            <person name="Channer S."/>
            <person name="Cheshatsang Y."/>
            <person name="Chuda L."/>
            <person name="Citroen M."/>
            <person name="Collymore A."/>
            <person name="Cooke P."/>
            <person name="Costello M."/>
            <person name="D'Aco K."/>
            <person name="Daza R."/>
            <person name="De Haan G."/>
            <person name="DeGray S."/>
            <person name="DeMaso C."/>
            <person name="Dhargay N."/>
            <person name="Dooley K."/>
            <person name="Dooley E."/>
            <person name="Doricent M."/>
            <person name="Dorje P."/>
            <person name="Dorjee K."/>
            <person name="Dupes A."/>
            <person name="Elong R."/>
            <person name="Falk J."/>
            <person name="Farina A."/>
            <person name="Faro S."/>
            <person name="Ferguson D."/>
            <person name="Fisher S."/>
            <person name="Foley C.D."/>
            <person name="Franke A."/>
            <person name="Friedrich D."/>
            <person name="Gadbois L."/>
            <person name="Gearin G."/>
            <person name="Gearin C.R."/>
            <person name="Giannoukos G."/>
            <person name="Goode T."/>
            <person name="Graham J."/>
            <person name="Grandbois E."/>
            <person name="Grewal S."/>
            <person name="Gyaltsen K."/>
            <person name="Hafez N."/>
            <person name="Hagos B."/>
            <person name="Hall J."/>
            <person name="Henson C."/>
            <person name="Hollinger A."/>
            <person name="Honan T."/>
            <person name="Huard M.D."/>
            <person name="Hughes L."/>
            <person name="Hurhula B."/>
            <person name="Husby M.E."/>
            <person name="Kamat A."/>
            <person name="Kanga B."/>
            <person name="Kashin S."/>
            <person name="Khazanovich D."/>
            <person name="Kisner P."/>
            <person name="Lance K."/>
            <person name="Lara M."/>
            <person name="Lee W."/>
            <person name="Lennon N."/>
            <person name="Letendre F."/>
            <person name="LeVine R."/>
            <person name="Lipovsky A."/>
            <person name="Liu X."/>
            <person name="Liu J."/>
            <person name="Liu S."/>
            <person name="Lokyitsang T."/>
            <person name="Lokyitsang Y."/>
            <person name="Lubonja R."/>
            <person name="Lui A."/>
            <person name="MacDonald P."/>
            <person name="Magnisalis V."/>
            <person name="Maru K."/>
            <person name="Matthews C."/>
            <person name="McCusker W."/>
            <person name="McDonough S."/>
            <person name="Mehta T."/>
            <person name="Meldrim J."/>
            <person name="Meneus L."/>
            <person name="Mihai O."/>
            <person name="Mihalev A."/>
            <person name="Mihova T."/>
            <person name="Mittelman R."/>
            <person name="Mlenga V."/>
            <person name="Montmayeur A."/>
            <person name="Mulrain L."/>
            <person name="Navidi A."/>
            <person name="Naylor J."/>
            <person name="Negash T."/>
            <person name="Nguyen T."/>
            <person name="Nguyen N."/>
            <person name="Nicol R."/>
            <person name="Norbu C."/>
            <person name="Norbu N."/>
            <person name="Novod N."/>
            <person name="O'Neill B."/>
            <person name="Osman S."/>
            <person name="Markiewicz E."/>
            <person name="Oyono O.L."/>
            <person name="Patti C."/>
            <person name="Phunkhang P."/>
            <person name="Pierre F."/>
            <person name="Priest M."/>
            <person name="Raghuraman S."/>
            <person name="Rege F."/>
            <person name="Reyes R."/>
            <person name="Rise C."/>
            <person name="Rogov P."/>
            <person name="Ross K."/>
            <person name="Ryan E."/>
            <person name="Settipalli S."/>
            <person name="Shea T."/>
            <person name="Sherpa N."/>
            <person name="Shi L."/>
            <person name="Shih D."/>
            <person name="Sparrow T."/>
            <person name="Spaulding J."/>
            <person name="Stalker J."/>
            <person name="Stange-Thomann N."/>
            <person name="Stavropoulos S."/>
            <person name="Stone C."/>
            <person name="Strader C."/>
            <person name="Tesfaye S."/>
            <person name="Thomson T."/>
            <person name="Thoulutsang Y."/>
            <person name="Thoulutsang D."/>
            <person name="Topham K."/>
            <person name="Topping I."/>
            <person name="Tsamla T."/>
            <person name="Vassiliev H."/>
            <person name="Vo A."/>
            <person name="Wangchuk T."/>
            <person name="Wangdi T."/>
            <person name="Weiand M."/>
            <person name="Wilkinson J."/>
            <person name="Wilson A."/>
            <person name="Yadav S."/>
            <person name="Young G."/>
            <person name="Yu Q."/>
            <person name="Zembek L."/>
            <person name="Zhong D."/>
            <person name="Zimmer A."/>
            <person name="Zwirko Z."/>
            <person name="Jaffe D.B."/>
            <person name="Alvarez P."/>
            <person name="Brockman W."/>
            <person name="Butler J."/>
            <person name="Chin C."/>
            <person name="Gnerre S."/>
            <person name="Grabherr M."/>
            <person name="Kleber M."/>
            <person name="Mauceli E."/>
            <person name="MacCallum I."/>
        </authorList>
    </citation>
    <scope>NUCLEOTIDE SEQUENCE [LARGE SCALE GENOMIC DNA]</scope>
    <source>
        <strain evidence="3">MSH-3 / Tucson 14011-0111.49</strain>
    </source>
</reference>
<protein>
    <submittedName>
        <fullName evidence="2">GL13076</fullName>
    </submittedName>
</protein>
<dbReference type="SMR" id="B4GV13"/>
<dbReference type="AlphaFoldDB" id="B4GV13"/>
<feature type="coiled-coil region" evidence="1">
    <location>
        <begin position="86"/>
        <end position="127"/>
    </location>
</feature>
<keyword evidence="3" id="KW-1185">Reference proteome</keyword>
<dbReference type="OrthoDB" id="8197438at2759"/>
<gene>
    <name evidence="2" type="primary">Dper\GL13076</name>
    <name evidence="2" type="ORF">Dper_GL13076</name>
</gene>
<name>B4GV13_DROPE</name>
<evidence type="ECO:0000313" key="3">
    <source>
        <dbReference type="Proteomes" id="UP000008744"/>
    </source>
</evidence>
<dbReference type="HOGENOM" id="CLU_866756_0_0_1"/>
<dbReference type="Proteomes" id="UP000008744">
    <property type="component" value="Unassembled WGS sequence"/>
</dbReference>
<evidence type="ECO:0000256" key="1">
    <source>
        <dbReference type="SAM" id="Coils"/>
    </source>
</evidence>
<evidence type="ECO:0000313" key="2">
    <source>
        <dbReference type="EMBL" id="EDW26550.1"/>
    </source>
</evidence>
<proteinExistence type="predicted"/>
<organism evidence="3">
    <name type="scientific">Drosophila persimilis</name>
    <name type="common">Fruit fly</name>
    <dbReference type="NCBI Taxonomy" id="7234"/>
    <lineage>
        <taxon>Eukaryota</taxon>
        <taxon>Metazoa</taxon>
        <taxon>Ecdysozoa</taxon>
        <taxon>Arthropoda</taxon>
        <taxon>Hexapoda</taxon>
        <taxon>Insecta</taxon>
        <taxon>Pterygota</taxon>
        <taxon>Neoptera</taxon>
        <taxon>Endopterygota</taxon>
        <taxon>Diptera</taxon>
        <taxon>Brachycera</taxon>
        <taxon>Muscomorpha</taxon>
        <taxon>Ephydroidea</taxon>
        <taxon>Drosophilidae</taxon>
        <taxon>Drosophila</taxon>
        <taxon>Sophophora</taxon>
    </lineage>
</organism>
<dbReference type="OMA" id="DEYDRMH"/>
<keyword evidence="1" id="KW-0175">Coiled coil</keyword>